<dbReference type="PANTHER" id="PTHR23236">
    <property type="entry name" value="EUKARYOTIC TRANSLATION INITIATION FACTOR 4B/4H"/>
    <property type="match status" value="1"/>
</dbReference>
<dbReference type="EMBL" id="BRXW01000613">
    <property type="protein sequence ID" value="GMH69948.1"/>
    <property type="molecule type" value="Genomic_DNA"/>
</dbReference>
<gene>
    <name evidence="6" type="ORF">TrLO_g14442</name>
</gene>
<keyword evidence="1" id="KW-0677">Repeat</keyword>
<evidence type="ECO:0000256" key="1">
    <source>
        <dbReference type="ARBA" id="ARBA00022737"/>
    </source>
</evidence>
<evidence type="ECO:0000256" key="3">
    <source>
        <dbReference type="PROSITE-ProRule" id="PRU00176"/>
    </source>
</evidence>
<reference evidence="7" key="1">
    <citation type="journal article" date="2023" name="Commun. Biol.">
        <title>Genome analysis of Parmales, the sister group of diatoms, reveals the evolutionary specialization of diatoms from phago-mixotrophs to photoautotrophs.</title>
        <authorList>
            <person name="Ban H."/>
            <person name="Sato S."/>
            <person name="Yoshikawa S."/>
            <person name="Yamada K."/>
            <person name="Nakamura Y."/>
            <person name="Ichinomiya M."/>
            <person name="Sato N."/>
            <person name="Blanc-Mathieu R."/>
            <person name="Endo H."/>
            <person name="Kuwata A."/>
            <person name="Ogata H."/>
        </authorList>
    </citation>
    <scope>NUCLEOTIDE SEQUENCE [LARGE SCALE GENOMIC DNA]</scope>
    <source>
        <strain evidence="7">NIES 3700</strain>
    </source>
</reference>
<evidence type="ECO:0000313" key="6">
    <source>
        <dbReference type="EMBL" id="GMH69948.1"/>
    </source>
</evidence>
<evidence type="ECO:0000259" key="5">
    <source>
        <dbReference type="PROSITE" id="PS50102"/>
    </source>
</evidence>
<dbReference type="SMART" id="SM00360">
    <property type="entry name" value="RRM"/>
    <property type="match status" value="1"/>
</dbReference>
<protein>
    <recommendedName>
        <fullName evidence="5">RRM domain-containing protein</fullName>
    </recommendedName>
</protein>
<sequence length="343" mass="38182">MSADSKTDSKSKPSPSAVINMVPTHDSTGAMYSKREIRAMRKRARRGESRIELTSEEKKRLMDLKGKVDLDDRDLMGLVYKKNEVGEKRKLLGVEEESEGEGEEEEVDVEEKDDDEEDENDDEENDNDSASSNSSSNVVSEEPPSCPPVVGPKRSHKPVPPGYVCSACSGSHGVHWIFDCPIYLAKKGKQLPSEKVDKTEEERTKKKGKGITEPNKDKIFVSGLPFDTKKNDVMEFFSTYGTIKSLQLFCFDDTKRCQGNGIIQFETEKEAKKAIEVGNGKEMGGRWLKVVEVRSKDKTRKAGGKKGGGRPQGQGPRKGDFKGKGKEDFKGKGKERPAKRVKK</sequence>
<feature type="compositionally biased region" description="Acidic residues" evidence="4">
    <location>
        <begin position="94"/>
        <end position="127"/>
    </location>
</feature>
<name>A0A9W7E921_9STRA</name>
<dbReference type="InterPro" id="IPR035979">
    <property type="entry name" value="RBD_domain_sf"/>
</dbReference>
<evidence type="ECO:0000256" key="4">
    <source>
        <dbReference type="SAM" id="MobiDB-lite"/>
    </source>
</evidence>
<feature type="compositionally biased region" description="Basic residues" evidence="4">
    <location>
        <begin position="297"/>
        <end position="308"/>
    </location>
</feature>
<feature type="compositionally biased region" description="Basic and acidic residues" evidence="4">
    <location>
        <begin position="1"/>
        <end position="11"/>
    </location>
</feature>
<dbReference type="GO" id="GO:0003723">
    <property type="term" value="F:RNA binding"/>
    <property type="evidence" value="ECO:0007669"/>
    <property type="project" value="UniProtKB-UniRule"/>
</dbReference>
<accession>A0A9W7E921</accession>
<proteinExistence type="predicted"/>
<evidence type="ECO:0000256" key="2">
    <source>
        <dbReference type="ARBA" id="ARBA00022884"/>
    </source>
</evidence>
<feature type="region of interest" description="Disordered" evidence="4">
    <location>
        <begin position="1"/>
        <end position="71"/>
    </location>
</feature>
<dbReference type="InterPro" id="IPR000504">
    <property type="entry name" value="RRM_dom"/>
</dbReference>
<feature type="region of interest" description="Disordered" evidence="4">
    <location>
        <begin position="290"/>
        <end position="343"/>
    </location>
</feature>
<dbReference type="OrthoDB" id="206081at2759"/>
<dbReference type="CDD" id="cd00590">
    <property type="entry name" value="RRM_SF"/>
    <property type="match status" value="1"/>
</dbReference>
<dbReference type="InterPro" id="IPR012677">
    <property type="entry name" value="Nucleotide-bd_a/b_plait_sf"/>
</dbReference>
<comment type="caution">
    <text evidence="6">The sequence shown here is derived from an EMBL/GenBank/DDBJ whole genome shotgun (WGS) entry which is preliminary data.</text>
</comment>
<feature type="compositionally biased region" description="Low complexity" evidence="4">
    <location>
        <begin position="128"/>
        <end position="142"/>
    </location>
</feature>
<dbReference type="PROSITE" id="PS50102">
    <property type="entry name" value="RRM"/>
    <property type="match status" value="1"/>
</dbReference>
<keyword evidence="7" id="KW-1185">Reference proteome</keyword>
<evidence type="ECO:0000313" key="7">
    <source>
        <dbReference type="Proteomes" id="UP001165122"/>
    </source>
</evidence>
<dbReference type="Gene3D" id="3.30.70.330">
    <property type="match status" value="1"/>
</dbReference>
<feature type="compositionally biased region" description="Basic and acidic residues" evidence="4">
    <location>
        <begin position="46"/>
        <end position="71"/>
    </location>
</feature>
<dbReference type="PANTHER" id="PTHR23236:SF119">
    <property type="entry name" value="NUCLEAR RNA-BINDING PROTEIN SART-3"/>
    <property type="match status" value="1"/>
</dbReference>
<dbReference type="Pfam" id="PF00076">
    <property type="entry name" value="RRM_1"/>
    <property type="match status" value="1"/>
</dbReference>
<feature type="compositionally biased region" description="Basic and acidic residues" evidence="4">
    <location>
        <begin position="317"/>
        <end position="343"/>
    </location>
</feature>
<dbReference type="SUPFAM" id="SSF54928">
    <property type="entry name" value="RNA-binding domain, RBD"/>
    <property type="match status" value="1"/>
</dbReference>
<feature type="region of interest" description="Disordered" evidence="4">
    <location>
        <begin position="86"/>
        <end position="157"/>
    </location>
</feature>
<feature type="domain" description="RRM" evidence="5">
    <location>
        <begin position="217"/>
        <end position="295"/>
    </location>
</feature>
<dbReference type="Proteomes" id="UP001165122">
    <property type="component" value="Unassembled WGS sequence"/>
</dbReference>
<organism evidence="6 7">
    <name type="scientific">Triparma laevis f. longispina</name>
    <dbReference type="NCBI Taxonomy" id="1714387"/>
    <lineage>
        <taxon>Eukaryota</taxon>
        <taxon>Sar</taxon>
        <taxon>Stramenopiles</taxon>
        <taxon>Ochrophyta</taxon>
        <taxon>Bolidophyceae</taxon>
        <taxon>Parmales</taxon>
        <taxon>Triparmaceae</taxon>
        <taxon>Triparma</taxon>
    </lineage>
</organism>
<keyword evidence="2 3" id="KW-0694">RNA-binding</keyword>
<dbReference type="AlphaFoldDB" id="A0A9W7E921"/>